<dbReference type="GO" id="GO:0008967">
    <property type="term" value="F:phosphoglycolate phosphatase activity"/>
    <property type="evidence" value="ECO:0007669"/>
    <property type="project" value="TreeGrafter"/>
</dbReference>
<dbReference type="GO" id="GO:0005829">
    <property type="term" value="C:cytosol"/>
    <property type="evidence" value="ECO:0007669"/>
    <property type="project" value="TreeGrafter"/>
</dbReference>
<dbReference type="SFLD" id="SFLDG01135">
    <property type="entry name" value="C1.5.6:_HAD__Beta-PGM__Phospha"/>
    <property type="match status" value="1"/>
</dbReference>
<dbReference type="PRINTS" id="PR00413">
    <property type="entry name" value="HADHALOGNASE"/>
</dbReference>
<name>A0A1W1UIL2_DESTI</name>
<dbReference type="InterPro" id="IPR050155">
    <property type="entry name" value="HAD-like_hydrolase_sf"/>
</dbReference>
<dbReference type="Gene3D" id="3.40.50.1000">
    <property type="entry name" value="HAD superfamily/HAD-like"/>
    <property type="match status" value="1"/>
</dbReference>
<evidence type="ECO:0000313" key="2">
    <source>
        <dbReference type="Proteomes" id="UP000192731"/>
    </source>
</evidence>
<evidence type="ECO:0000313" key="1">
    <source>
        <dbReference type="EMBL" id="SMB80948.1"/>
    </source>
</evidence>
<dbReference type="PANTHER" id="PTHR43434:SF1">
    <property type="entry name" value="PHOSPHOGLYCOLATE PHOSPHATASE"/>
    <property type="match status" value="1"/>
</dbReference>
<dbReference type="SFLD" id="SFLDG01129">
    <property type="entry name" value="C1.5:_HAD__Beta-PGM__Phosphata"/>
    <property type="match status" value="1"/>
</dbReference>
<dbReference type="OrthoDB" id="9792518at2"/>
<dbReference type="Proteomes" id="UP000192731">
    <property type="component" value="Unassembled WGS sequence"/>
</dbReference>
<dbReference type="Gene3D" id="1.10.150.240">
    <property type="entry name" value="Putative phosphatase, domain 2"/>
    <property type="match status" value="1"/>
</dbReference>
<dbReference type="InterPro" id="IPR036412">
    <property type="entry name" value="HAD-like_sf"/>
</dbReference>
<dbReference type="Pfam" id="PF13419">
    <property type="entry name" value="HAD_2"/>
    <property type="match status" value="1"/>
</dbReference>
<keyword evidence="2" id="KW-1185">Reference proteome</keyword>
<dbReference type="AlphaFoldDB" id="A0A1W1UIL2"/>
<gene>
    <name evidence="1" type="ORF">SAMN00017405_2016</name>
</gene>
<dbReference type="GO" id="GO:0006281">
    <property type="term" value="P:DNA repair"/>
    <property type="evidence" value="ECO:0007669"/>
    <property type="project" value="TreeGrafter"/>
</dbReference>
<accession>A0A1W1UIL2</accession>
<dbReference type="InterPro" id="IPR023198">
    <property type="entry name" value="PGP-like_dom2"/>
</dbReference>
<dbReference type="RefSeq" id="WP_084052050.1">
    <property type="nucleotide sequence ID" value="NZ_FWWT01000006.1"/>
</dbReference>
<dbReference type="InterPro" id="IPR006549">
    <property type="entry name" value="HAD-SF_hydro_IIIA"/>
</dbReference>
<reference evidence="1 2" key="1">
    <citation type="submission" date="2017-04" db="EMBL/GenBank/DDBJ databases">
        <authorList>
            <person name="Afonso C.L."/>
            <person name="Miller P.J."/>
            <person name="Scott M.A."/>
            <person name="Spackman E."/>
            <person name="Goraichik I."/>
            <person name="Dimitrov K.M."/>
            <person name="Suarez D.L."/>
            <person name="Swayne D.E."/>
        </authorList>
    </citation>
    <scope>NUCLEOTIDE SEQUENCE [LARGE SCALE GENOMIC DNA]</scope>
    <source>
        <strain evidence="1 2">DSM 11270</strain>
    </source>
</reference>
<protein>
    <submittedName>
        <fullName evidence="1">Phosphoglycolate phosphatase</fullName>
    </submittedName>
</protein>
<proteinExistence type="predicted"/>
<dbReference type="EMBL" id="FWWT01000006">
    <property type="protein sequence ID" value="SMB80948.1"/>
    <property type="molecule type" value="Genomic_DNA"/>
</dbReference>
<dbReference type="InterPro" id="IPR023214">
    <property type="entry name" value="HAD_sf"/>
</dbReference>
<dbReference type="SFLD" id="SFLDS00003">
    <property type="entry name" value="Haloacid_Dehalogenase"/>
    <property type="match status" value="1"/>
</dbReference>
<dbReference type="NCBIfam" id="TIGR01509">
    <property type="entry name" value="HAD-SF-IA-v3"/>
    <property type="match status" value="1"/>
</dbReference>
<dbReference type="NCBIfam" id="TIGR01549">
    <property type="entry name" value="HAD-SF-IA-v1"/>
    <property type="match status" value="1"/>
</dbReference>
<dbReference type="NCBIfam" id="TIGR01662">
    <property type="entry name" value="HAD-SF-IIIA"/>
    <property type="match status" value="1"/>
</dbReference>
<dbReference type="PANTHER" id="PTHR43434">
    <property type="entry name" value="PHOSPHOGLYCOLATE PHOSPHATASE"/>
    <property type="match status" value="1"/>
</dbReference>
<sequence>MKIKAVILDLDGTLFDSVGGIAYSLNKVLKENSLPTHEVDTVKTFVGNGIKKLVFRALPSTYRDYTTLEYFYRQMLDTYKTHWDYDFKFYEGMEDLLKELNERNIKIAVNTNKDHNITEEIAKKYLSKWDIKYIIGDRKDIAKKPDPKGAQIIMEKLEVSPSECLFVGDSEVDVETAHNANIKAIAVTWGFRDREMLQKADALIEHPMELLQYL</sequence>
<dbReference type="InterPro" id="IPR041492">
    <property type="entry name" value="HAD_2"/>
</dbReference>
<dbReference type="InterPro" id="IPR006439">
    <property type="entry name" value="HAD-SF_hydro_IA"/>
</dbReference>
<dbReference type="STRING" id="656914.SAMN00017405_2016"/>
<organism evidence="1 2">
    <name type="scientific">Desulfonispora thiosulfatigenes DSM 11270</name>
    <dbReference type="NCBI Taxonomy" id="656914"/>
    <lineage>
        <taxon>Bacteria</taxon>
        <taxon>Bacillati</taxon>
        <taxon>Bacillota</taxon>
        <taxon>Clostridia</taxon>
        <taxon>Eubacteriales</taxon>
        <taxon>Peptococcaceae</taxon>
        <taxon>Desulfonispora</taxon>
    </lineage>
</organism>
<dbReference type="SUPFAM" id="SSF56784">
    <property type="entry name" value="HAD-like"/>
    <property type="match status" value="1"/>
</dbReference>